<protein>
    <submittedName>
        <fullName evidence="4">AraC family transcriptional regulator, activator of mtrCDE</fullName>
    </submittedName>
</protein>
<dbReference type="AlphaFoldDB" id="A0A1H7EG24"/>
<feature type="domain" description="HTH araC/xylS-type" evidence="3">
    <location>
        <begin position="1"/>
        <end position="81"/>
    </location>
</feature>
<dbReference type="PANTHER" id="PTHR11019">
    <property type="entry name" value="HTH-TYPE TRANSCRIPTIONAL REGULATOR NIMR"/>
    <property type="match status" value="1"/>
</dbReference>
<dbReference type="SMART" id="SM00342">
    <property type="entry name" value="HTH_ARAC"/>
    <property type="match status" value="1"/>
</dbReference>
<sequence length="96" mass="10636">MLQESAKQWTLPMLAQLDNMSRTTFMRHFETVLGRSATGLLADIRMSIAANALRIPSVGTEAVAELVGYQSIAAFRRAFTQVMHIPRVVTCSLAIR</sequence>
<keyword evidence="5" id="KW-1185">Reference proteome</keyword>
<dbReference type="GO" id="GO:0003700">
    <property type="term" value="F:DNA-binding transcription factor activity"/>
    <property type="evidence" value="ECO:0007669"/>
    <property type="project" value="InterPro"/>
</dbReference>
<dbReference type="STRING" id="667676.SAMN05192539_106115"/>
<dbReference type="PANTHER" id="PTHR11019:SF159">
    <property type="entry name" value="TRANSCRIPTIONAL REGULATOR-RELATED"/>
    <property type="match status" value="1"/>
</dbReference>
<dbReference type="Pfam" id="PF12833">
    <property type="entry name" value="HTH_18"/>
    <property type="match status" value="1"/>
</dbReference>
<dbReference type="Proteomes" id="UP000198866">
    <property type="component" value="Unassembled WGS sequence"/>
</dbReference>
<evidence type="ECO:0000259" key="3">
    <source>
        <dbReference type="PROSITE" id="PS01124"/>
    </source>
</evidence>
<dbReference type="EMBL" id="FNYE01000061">
    <property type="protein sequence ID" value="SEK12849.1"/>
    <property type="molecule type" value="Genomic_DNA"/>
</dbReference>
<keyword evidence="1" id="KW-0805">Transcription regulation</keyword>
<accession>A0A1H7EG24</accession>
<proteinExistence type="predicted"/>
<dbReference type="PROSITE" id="PS01124">
    <property type="entry name" value="HTH_ARAC_FAMILY_2"/>
    <property type="match status" value="1"/>
</dbReference>
<dbReference type="InterPro" id="IPR018060">
    <property type="entry name" value="HTH_AraC"/>
</dbReference>
<name>A0A1H7EG24_9BURK</name>
<dbReference type="InterPro" id="IPR009057">
    <property type="entry name" value="Homeodomain-like_sf"/>
</dbReference>
<evidence type="ECO:0000313" key="4">
    <source>
        <dbReference type="EMBL" id="SEK12849.1"/>
    </source>
</evidence>
<organism evidence="4 5">
    <name type="scientific">Paraburkholderia diazotrophica</name>
    <dbReference type="NCBI Taxonomy" id="667676"/>
    <lineage>
        <taxon>Bacteria</taxon>
        <taxon>Pseudomonadati</taxon>
        <taxon>Pseudomonadota</taxon>
        <taxon>Betaproteobacteria</taxon>
        <taxon>Burkholderiales</taxon>
        <taxon>Burkholderiaceae</taxon>
        <taxon>Paraburkholderia</taxon>
    </lineage>
</organism>
<gene>
    <name evidence="4" type="ORF">SAMN05192539_106115</name>
</gene>
<reference evidence="5" key="1">
    <citation type="submission" date="2016-10" db="EMBL/GenBank/DDBJ databases">
        <authorList>
            <person name="Varghese N."/>
            <person name="Submissions S."/>
        </authorList>
    </citation>
    <scope>NUCLEOTIDE SEQUENCE [LARGE SCALE GENOMIC DNA]</scope>
    <source>
        <strain evidence="5">LMG 26031</strain>
    </source>
</reference>
<dbReference type="SUPFAM" id="SSF46689">
    <property type="entry name" value="Homeodomain-like"/>
    <property type="match status" value="1"/>
</dbReference>
<evidence type="ECO:0000256" key="1">
    <source>
        <dbReference type="ARBA" id="ARBA00023015"/>
    </source>
</evidence>
<dbReference type="Gene3D" id="1.10.10.60">
    <property type="entry name" value="Homeodomain-like"/>
    <property type="match status" value="1"/>
</dbReference>
<evidence type="ECO:0000256" key="2">
    <source>
        <dbReference type="ARBA" id="ARBA00023163"/>
    </source>
</evidence>
<dbReference type="GO" id="GO:0043565">
    <property type="term" value="F:sequence-specific DNA binding"/>
    <property type="evidence" value="ECO:0007669"/>
    <property type="project" value="InterPro"/>
</dbReference>
<keyword evidence="2" id="KW-0804">Transcription</keyword>
<evidence type="ECO:0000313" key="5">
    <source>
        <dbReference type="Proteomes" id="UP000198866"/>
    </source>
</evidence>